<protein>
    <submittedName>
        <fullName evidence="1">Uncharacterized protein</fullName>
    </submittedName>
</protein>
<accession>A0ABW9GXY2</accession>
<gene>
    <name evidence="1" type="ORF">ACKQTC_03005</name>
</gene>
<evidence type="ECO:0000313" key="2">
    <source>
        <dbReference type="Proteomes" id="UP001631949"/>
    </source>
</evidence>
<keyword evidence="2" id="KW-1185">Reference proteome</keyword>
<comment type="caution">
    <text evidence="1">The sequence shown here is derived from an EMBL/GenBank/DDBJ whole genome shotgun (WGS) entry which is preliminary data.</text>
</comment>
<reference evidence="1 2" key="1">
    <citation type="journal article" date="2016" name="Int. J. Syst. Evol. Microbiol.">
        <title>Peptococcus simiae sp. nov., isolated from rhesus macaque faeces and emended description of the genus Peptococcus.</title>
        <authorList>
            <person name="Shkoporov A.N."/>
            <person name="Efimov B.A."/>
            <person name="Kondova I."/>
            <person name="Ouwerling B."/>
            <person name="Chaplin A.V."/>
            <person name="Shcherbakova V.A."/>
            <person name="Langermans J.A.M."/>
        </authorList>
    </citation>
    <scope>NUCLEOTIDE SEQUENCE [LARGE SCALE GENOMIC DNA]</scope>
    <source>
        <strain evidence="1 2">M108</strain>
    </source>
</reference>
<evidence type="ECO:0000313" key="1">
    <source>
        <dbReference type="EMBL" id="MFM9413330.1"/>
    </source>
</evidence>
<name>A0ABW9GXY2_9FIRM</name>
<dbReference type="RefSeq" id="WP_408976949.1">
    <property type="nucleotide sequence ID" value="NZ_JBJUVG010000003.1"/>
</dbReference>
<dbReference type="Proteomes" id="UP001631949">
    <property type="component" value="Unassembled WGS sequence"/>
</dbReference>
<sequence length="81" mass="9543">MTKIYACLLGEWVDLGDDPSCVMGLHREAPLDWWRNSADVYAPEKREEEHQFKELDYVLIYYKGVTYRINPIFLQVVSTSE</sequence>
<organism evidence="1 2">
    <name type="scientific">Peptococcus simiae</name>
    <dbReference type="NCBI Taxonomy" id="1643805"/>
    <lineage>
        <taxon>Bacteria</taxon>
        <taxon>Bacillati</taxon>
        <taxon>Bacillota</taxon>
        <taxon>Clostridia</taxon>
        <taxon>Eubacteriales</taxon>
        <taxon>Peptococcaceae</taxon>
        <taxon>Peptococcus</taxon>
    </lineage>
</organism>
<dbReference type="EMBL" id="JBJUVG010000003">
    <property type="protein sequence ID" value="MFM9413330.1"/>
    <property type="molecule type" value="Genomic_DNA"/>
</dbReference>
<proteinExistence type="predicted"/>